<feature type="region of interest" description="Disordered" evidence="5">
    <location>
        <begin position="1"/>
        <end position="101"/>
    </location>
</feature>
<evidence type="ECO:0000256" key="4">
    <source>
        <dbReference type="PROSITE-ProRule" id="PRU00176"/>
    </source>
</evidence>
<evidence type="ECO:0000256" key="3">
    <source>
        <dbReference type="ARBA" id="ARBA00023242"/>
    </source>
</evidence>
<dbReference type="GO" id="GO:0005634">
    <property type="term" value="C:nucleus"/>
    <property type="evidence" value="ECO:0007669"/>
    <property type="project" value="UniProtKB-SubCell"/>
</dbReference>
<evidence type="ECO:0000256" key="2">
    <source>
        <dbReference type="ARBA" id="ARBA00022884"/>
    </source>
</evidence>
<feature type="compositionally biased region" description="Basic and acidic residues" evidence="5">
    <location>
        <begin position="251"/>
        <end position="266"/>
    </location>
</feature>
<sequence length="266" mass="28696">MSYRDDRRGGGGDRFEGSSSSRYGGGRNGERDRPRERDSYRRDGARDRSRDRGRSDRDAPRRGEPSSSGGSRDRERDGDSAEQQQEESQPKASGAWDPAKEALADPTWARIYISNLPADVTSDELQEMFGAIGVVAREKQKRGFKDQWPFKIKIYADADGQPKGDAVLTFEDANAARTAPEFFNGAEIRDKTIKVELAGKPEPPVGGWHGGGGGGGGGRRGGGGGRFGGGDRYGGGGRGGGFSRYGGGGGGDRDFRDRPDRRSRPY</sequence>
<evidence type="ECO:0000313" key="8">
    <source>
        <dbReference type="Proteomes" id="UP000694044"/>
    </source>
</evidence>
<dbReference type="PANTHER" id="PTHR23238">
    <property type="entry name" value="RNA BINDING PROTEIN"/>
    <property type="match status" value="1"/>
</dbReference>
<dbReference type="OrthoDB" id="76445at2759"/>
<dbReference type="PROSITE" id="PS50102">
    <property type="entry name" value="RRM"/>
    <property type="match status" value="1"/>
</dbReference>
<evidence type="ECO:0000313" key="7">
    <source>
        <dbReference type="EMBL" id="KAG7386690.1"/>
    </source>
</evidence>
<dbReference type="GO" id="GO:0003723">
    <property type="term" value="F:RNA binding"/>
    <property type="evidence" value="ECO:0007669"/>
    <property type="project" value="UniProtKB-UniRule"/>
</dbReference>
<dbReference type="GO" id="GO:0006355">
    <property type="term" value="P:regulation of DNA-templated transcription"/>
    <property type="evidence" value="ECO:0007669"/>
    <property type="project" value="InterPro"/>
</dbReference>
<protein>
    <recommendedName>
        <fullName evidence="6">RRM domain-containing protein</fullName>
    </recommendedName>
</protein>
<feature type="compositionally biased region" description="Gly residues" evidence="5">
    <location>
        <begin position="207"/>
        <end position="250"/>
    </location>
</feature>
<keyword evidence="2 4" id="KW-0694">RNA-binding</keyword>
<feature type="compositionally biased region" description="Polar residues" evidence="5">
    <location>
        <begin position="81"/>
        <end position="91"/>
    </location>
</feature>
<feature type="domain" description="RRM" evidence="6">
    <location>
        <begin position="109"/>
        <end position="200"/>
    </location>
</feature>
<organism evidence="7 8">
    <name type="scientific">Phytophthora pseudosyringae</name>
    <dbReference type="NCBI Taxonomy" id="221518"/>
    <lineage>
        <taxon>Eukaryota</taxon>
        <taxon>Sar</taxon>
        <taxon>Stramenopiles</taxon>
        <taxon>Oomycota</taxon>
        <taxon>Peronosporomycetes</taxon>
        <taxon>Peronosporales</taxon>
        <taxon>Peronosporaceae</taxon>
        <taxon>Phytophthora</taxon>
    </lineage>
</organism>
<evidence type="ECO:0000256" key="1">
    <source>
        <dbReference type="ARBA" id="ARBA00004123"/>
    </source>
</evidence>
<comment type="caution">
    <text evidence="7">The sequence shown here is derived from an EMBL/GenBank/DDBJ whole genome shotgun (WGS) entry which is preliminary data.</text>
</comment>
<reference evidence="7" key="1">
    <citation type="submission" date="2021-02" db="EMBL/GenBank/DDBJ databases">
        <authorList>
            <person name="Palmer J.M."/>
        </authorList>
    </citation>
    <scope>NUCLEOTIDE SEQUENCE</scope>
    <source>
        <strain evidence="7">SCRP734</strain>
    </source>
</reference>
<proteinExistence type="predicted"/>
<dbReference type="InterPro" id="IPR000504">
    <property type="entry name" value="RRM_dom"/>
</dbReference>
<evidence type="ECO:0000259" key="6">
    <source>
        <dbReference type="PROSITE" id="PS50102"/>
    </source>
</evidence>
<accession>A0A8T1W3D3</accession>
<feature type="compositionally biased region" description="Basic and acidic residues" evidence="5">
    <location>
        <begin position="1"/>
        <end position="16"/>
    </location>
</feature>
<keyword evidence="8" id="KW-1185">Reference proteome</keyword>
<name>A0A8T1W3D3_9STRA</name>
<dbReference type="InterPro" id="IPR034870">
    <property type="entry name" value="TET_fam"/>
</dbReference>
<comment type="subcellular location">
    <subcellularLocation>
        <location evidence="1">Nucleus</location>
    </subcellularLocation>
</comment>
<dbReference type="AlphaFoldDB" id="A0A8T1W3D3"/>
<feature type="region of interest" description="Disordered" evidence="5">
    <location>
        <begin position="198"/>
        <end position="266"/>
    </location>
</feature>
<keyword evidence="3" id="KW-0539">Nucleus</keyword>
<dbReference type="EMBL" id="JAGDFM010000095">
    <property type="protein sequence ID" value="KAG7386690.1"/>
    <property type="molecule type" value="Genomic_DNA"/>
</dbReference>
<gene>
    <name evidence="7" type="ORF">PHYPSEUDO_015370</name>
</gene>
<dbReference type="Proteomes" id="UP000694044">
    <property type="component" value="Unassembled WGS sequence"/>
</dbReference>
<dbReference type="SMART" id="SM00360">
    <property type="entry name" value="RRM"/>
    <property type="match status" value="1"/>
</dbReference>
<feature type="compositionally biased region" description="Basic and acidic residues" evidence="5">
    <location>
        <begin position="28"/>
        <end position="64"/>
    </location>
</feature>
<evidence type="ECO:0000256" key="5">
    <source>
        <dbReference type="SAM" id="MobiDB-lite"/>
    </source>
</evidence>